<keyword evidence="2" id="KW-0812">Transmembrane</keyword>
<reference evidence="5" key="1">
    <citation type="submission" date="2011-02" db="EMBL/GenBank/DDBJ databases">
        <title>The complete genome of Planctomyces brasiliensis DSM 5305.</title>
        <authorList>
            <person name="Lucas S."/>
            <person name="Copeland A."/>
            <person name="Lapidus A."/>
            <person name="Bruce D."/>
            <person name="Goodwin L."/>
            <person name="Pitluck S."/>
            <person name="Kyrpides N."/>
            <person name="Mavromatis K."/>
            <person name="Pagani I."/>
            <person name="Ivanova N."/>
            <person name="Ovchinnikova G."/>
            <person name="Lu M."/>
            <person name="Detter J.C."/>
            <person name="Han C."/>
            <person name="Land M."/>
            <person name="Hauser L."/>
            <person name="Markowitz V."/>
            <person name="Cheng J.-F."/>
            <person name="Hugenholtz P."/>
            <person name="Woyke T."/>
            <person name="Wu D."/>
            <person name="Tindall B."/>
            <person name="Pomrenke H.G."/>
            <person name="Brambilla E."/>
            <person name="Klenk H.-P."/>
            <person name="Eisen J.A."/>
        </authorList>
    </citation>
    <scope>NUCLEOTIDE SEQUENCE [LARGE SCALE GENOMIC DNA]</scope>
    <source>
        <strain evidence="5">ATCC 49424 / DSM 5305 / JCM 21570 / NBRC 103401 / IFAM 1448</strain>
    </source>
</reference>
<dbReference type="AlphaFoldDB" id="F0SG03"/>
<feature type="region of interest" description="Disordered" evidence="1">
    <location>
        <begin position="486"/>
        <end position="549"/>
    </location>
</feature>
<keyword evidence="5" id="KW-1185">Reference proteome</keyword>
<gene>
    <name evidence="4" type="ordered locus">Plabr_0665</name>
</gene>
<dbReference type="EMBL" id="CP002546">
    <property type="protein sequence ID" value="ADY58292.1"/>
    <property type="molecule type" value="Genomic_DNA"/>
</dbReference>
<evidence type="ECO:0000259" key="3">
    <source>
        <dbReference type="Pfam" id="PF10531"/>
    </source>
</evidence>
<sequence length="677" mass="72451">MNSRRGIFHDHRAVIWTGLLAVLLTAVTPAEAFQARVIQFNSQNTAAKKQFDLTILGAVENPGCYLCQPGEHTLASLIEQAGGAKATAGQTVRIVRGGRAGVVLRYPSQAAFALQTGDIVHLQPTQKTATRVIDFSQMQPAIAGANSTQVVRPVNHTEMNAEQERGHVVLMGMESEPVVMPLWTDGLTVDVLLTRYLKQPPEVAARTRLAAGKFPVGRPGELRDGMVLSIPPHLVDRPALPRLPAAIEATPPQPAAKNNSGSSLSEYGLPEMNGGSELKVVPYPAFKKSEKATAPTKSPTPAELSKPTTQPSSSVPAQDDLTLIPAEPTAPSEYRNSLSTPQTAVESAPQDSFANDLSSFDDMLAKTFDNHPTATIVDRTAANTTTPEQKRTAATSTVPTDMWPGSEFEEMLAEKQAAIPHLPGEGEVVPSPVDRVEAPASVSAVGIIAGAIVIIGVLTVIVAAIRAHLFPGALLPEWVESQVASTTGFRSQPEARKQPEPQHYIPAQQPRRPDTAAPHAEHRPIAPVSKESAPTRPATETSAAATSDATAVPRVISAAQTLPIVEEPATLPRESEFFGKPQLHYEFRIDGSHEIRRPHIAAAITRKATPAEQENPDVDEIIDRFRDEADLVSGDETHQSSGLTFRNAADYALDDIDTTDLFAAAYAIQAATTKRSS</sequence>
<name>F0SG03_RUBBR</name>
<accession>F0SG03</accession>
<keyword evidence="2" id="KW-0472">Membrane</keyword>
<feature type="transmembrane region" description="Helical" evidence="2">
    <location>
        <begin position="442"/>
        <end position="465"/>
    </location>
</feature>
<dbReference type="Proteomes" id="UP000006860">
    <property type="component" value="Chromosome"/>
</dbReference>
<dbReference type="Pfam" id="PF10531">
    <property type="entry name" value="SLBB"/>
    <property type="match status" value="1"/>
</dbReference>
<dbReference type="STRING" id="756272.Plabr_0665"/>
<keyword evidence="2" id="KW-1133">Transmembrane helix</keyword>
<feature type="compositionally biased region" description="Polar residues" evidence="1">
    <location>
        <begin position="334"/>
        <end position="352"/>
    </location>
</feature>
<feature type="compositionally biased region" description="Polar residues" evidence="1">
    <location>
        <begin position="256"/>
        <end position="265"/>
    </location>
</feature>
<dbReference type="HOGENOM" id="CLU_405906_0_0_0"/>
<evidence type="ECO:0000313" key="4">
    <source>
        <dbReference type="EMBL" id="ADY58292.1"/>
    </source>
</evidence>
<dbReference type="RefSeq" id="WP_013627035.1">
    <property type="nucleotide sequence ID" value="NC_015174.1"/>
</dbReference>
<evidence type="ECO:0000256" key="1">
    <source>
        <dbReference type="SAM" id="MobiDB-lite"/>
    </source>
</evidence>
<organism evidence="4 5">
    <name type="scientific">Rubinisphaera brasiliensis (strain ATCC 49424 / DSM 5305 / JCM 21570 / IAM 15109 / NBRC 103401 / IFAM 1448)</name>
    <name type="common">Planctomyces brasiliensis</name>
    <dbReference type="NCBI Taxonomy" id="756272"/>
    <lineage>
        <taxon>Bacteria</taxon>
        <taxon>Pseudomonadati</taxon>
        <taxon>Planctomycetota</taxon>
        <taxon>Planctomycetia</taxon>
        <taxon>Planctomycetales</taxon>
        <taxon>Planctomycetaceae</taxon>
        <taxon>Rubinisphaera</taxon>
    </lineage>
</organism>
<protein>
    <recommendedName>
        <fullName evidence="3">Soluble ligand binding domain-containing protein</fullName>
    </recommendedName>
</protein>
<feature type="compositionally biased region" description="Polar residues" evidence="1">
    <location>
        <begin position="306"/>
        <end position="316"/>
    </location>
</feature>
<dbReference type="Gene3D" id="3.10.560.10">
    <property type="entry name" value="Outer membrane lipoprotein wza domain like"/>
    <property type="match status" value="1"/>
</dbReference>
<dbReference type="OrthoDB" id="937431at2"/>
<dbReference type="InterPro" id="IPR019554">
    <property type="entry name" value="Soluble_ligand-bd"/>
</dbReference>
<feature type="domain" description="Soluble ligand binding" evidence="3">
    <location>
        <begin position="54"/>
        <end position="99"/>
    </location>
</feature>
<proteinExistence type="predicted"/>
<feature type="compositionally biased region" description="Basic and acidic residues" evidence="1">
    <location>
        <begin position="511"/>
        <end position="524"/>
    </location>
</feature>
<evidence type="ECO:0000256" key="2">
    <source>
        <dbReference type="SAM" id="Phobius"/>
    </source>
</evidence>
<feature type="compositionally biased region" description="Low complexity" evidence="1">
    <location>
        <begin position="532"/>
        <end position="549"/>
    </location>
</feature>
<dbReference type="KEGG" id="pbs:Plabr_0665"/>
<evidence type="ECO:0000313" key="5">
    <source>
        <dbReference type="Proteomes" id="UP000006860"/>
    </source>
</evidence>
<feature type="region of interest" description="Disordered" evidence="1">
    <location>
        <begin position="289"/>
        <end position="352"/>
    </location>
</feature>
<feature type="region of interest" description="Disordered" evidence="1">
    <location>
        <begin position="248"/>
        <end position="271"/>
    </location>
</feature>